<keyword evidence="1" id="KW-0472">Membrane</keyword>
<reference evidence="2" key="1">
    <citation type="submission" date="2016-05" db="EMBL/GenBank/DDBJ databases">
        <authorList>
            <person name="Lavstsen T."/>
            <person name="Jespersen J.S."/>
        </authorList>
    </citation>
    <scope>NUCLEOTIDE SEQUENCE</scope>
    <source>
        <strain evidence="2">PWN146_assembly</strain>
    </source>
</reference>
<evidence type="ECO:0000313" key="2">
    <source>
        <dbReference type="EMBL" id="SAY46465.1"/>
    </source>
</evidence>
<evidence type="ECO:0000256" key="1">
    <source>
        <dbReference type="SAM" id="Phobius"/>
    </source>
</evidence>
<dbReference type="EMBL" id="LT575491">
    <property type="protein sequence ID" value="SAY46465.1"/>
    <property type="molecule type" value="Genomic_DNA"/>
</dbReference>
<proteinExistence type="predicted"/>
<name>A0A1C3HN67_SERMA</name>
<keyword evidence="1" id="KW-0812">Transmembrane</keyword>
<organism evidence="2">
    <name type="scientific">Serratia marcescens</name>
    <dbReference type="NCBI Taxonomy" id="615"/>
    <lineage>
        <taxon>Bacteria</taxon>
        <taxon>Pseudomonadati</taxon>
        <taxon>Pseudomonadota</taxon>
        <taxon>Gammaproteobacteria</taxon>
        <taxon>Enterobacterales</taxon>
        <taxon>Yersiniaceae</taxon>
        <taxon>Serratia</taxon>
    </lineage>
</organism>
<feature type="transmembrane region" description="Helical" evidence="1">
    <location>
        <begin position="12"/>
        <end position="30"/>
    </location>
</feature>
<sequence length="72" mass="8080">MNTTQNVSTTQGVLLTTAVLLSGAATLWGYVQWDALSDLPLYWRNALVPLPLLVFMGMKHLQVRLNRADEHE</sequence>
<dbReference type="RefSeq" id="WP_172691709.1">
    <property type="nucleotide sequence ID" value="NZ_LT575491.1"/>
</dbReference>
<accession>A0A1C3HN67</accession>
<gene>
    <name evidence="2" type="ORF">PWN146_05234</name>
</gene>
<protein>
    <submittedName>
        <fullName evidence="2">Uncharacterized protein</fullName>
    </submittedName>
</protein>
<keyword evidence="1" id="KW-1133">Transmembrane helix</keyword>
<dbReference type="AlphaFoldDB" id="A0A1C3HN67"/>
<feature type="transmembrane region" description="Helical" evidence="1">
    <location>
        <begin position="42"/>
        <end position="58"/>
    </location>
</feature>